<dbReference type="AlphaFoldDB" id="A0A7J7VQR2"/>
<sequence>MYRPNACILAYRDWGTLLQSHLLARDWRREYMAARRGMLSERLRNEHSRALQLWEARPLCNQPHHHLYRAASRCWAKPELCTHPAPGKTRAGNTLEHSSVGGVAGVSGQGDKELPGQLLHEGAHCHVHTCTCHGRKLCSERALLRLYMEARKNIETRQRSVPELEDNKGLPKNSIIVILAGSGPPSLLAISFLSNLGHMGQVTMT</sequence>
<accession>A0A7J7VQR2</accession>
<evidence type="ECO:0000256" key="1">
    <source>
        <dbReference type="SAM" id="MobiDB-lite"/>
    </source>
</evidence>
<gene>
    <name evidence="2" type="ORF">mRhiFer1_008282</name>
</gene>
<comment type="caution">
    <text evidence="2">The sequence shown here is derived from an EMBL/GenBank/DDBJ whole genome shotgun (WGS) entry which is preliminary data.</text>
</comment>
<name>A0A7J7VQR2_RHIFE</name>
<feature type="region of interest" description="Disordered" evidence="1">
    <location>
        <begin position="87"/>
        <end position="107"/>
    </location>
</feature>
<dbReference type="EMBL" id="JACAGC010000012">
    <property type="protein sequence ID" value="KAF6327567.1"/>
    <property type="molecule type" value="Genomic_DNA"/>
</dbReference>
<organism evidence="2 3">
    <name type="scientific">Rhinolophus ferrumequinum</name>
    <name type="common">Greater horseshoe bat</name>
    <dbReference type="NCBI Taxonomy" id="59479"/>
    <lineage>
        <taxon>Eukaryota</taxon>
        <taxon>Metazoa</taxon>
        <taxon>Chordata</taxon>
        <taxon>Craniata</taxon>
        <taxon>Vertebrata</taxon>
        <taxon>Euteleostomi</taxon>
        <taxon>Mammalia</taxon>
        <taxon>Eutheria</taxon>
        <taxon>Laurasiatheria</taxon>
        <taxon>Chiroptera</taxon>
        <taxon>Yinpterochiroptera</taxon>
        <taxon>Rhinolophoidea</taxon>
        <taxon>Rhinolophidae</taxon>
        <taxon>Rhinolophinae</taxon>
        <taxon>Rhinolophus</taxon>
    </lineage>
</organism>
<evidence type="ECO:0000313" key="3">
    <source>
        <dbReference type="Proteomes" id="UP000585614"/>
    </source>
</evidence>
<protein>
    <submittedName>
        <fullName evidence="2">Uncharacterized protein</fullName>
    </submittedName>
</protein>
<proteinExistence type="predicted"/>
<reference evidence="2 3" key="1">
    <citation type="journal article" date="2020" name="Nature">
        <title>Six reference-quality genomes reveal evolution of bat adaptations.</title>
        <authorList>
            <person name="Jebb D."/>
            <person name="Huang Z."/>
            <person name="Pippel M."/>
            <person name="Hughes G.M."/>
            <person name="Lavrichenko K."/>
            <person name="Devanna P."/>
            <person name="Winkler S."/>
            <person name="Jermiin L.S."/>
            <person name="Skirmuntt E.C."/>
            <person name="Katzourakis A."/>
            <person name="Burkitt-Gray L."/>
            <person name="Ray D.A."/>
            <person name="Sullivan K.A.M."/>
            <person name="Roscito J.G."/>
            <person name="Kirilenko B.M."/>
            <person name="Davalos L.M."/>
            <person name="Corthals A.P."/>
            <person name="Power M.L."/>
            <person name="Jones G."/>
            <person name="Ransome R.D."/>
            <person name="Dechmann D.K.N."/>
            <person name="Locatelli A.G."/>
            <person name="Puechmaille S.J."/>
            <person name="Fedrigo O."/>
            <person name="Jarvis E.D."/>
            <person name="Hiller M."/>
            <person name="Vernes S.C."/>
            <person name="Myers E.W."/>
            <person name="Teeling E.C."/>
        </authorList>
    </citation>
    <scope>NUCLEOTIDE SEQUENCE [LARGE SCALE GENOMIC DNA]</scope>
    <source>
        <strain evidence="2">MRhiFer1</strain>
        <tissue evidence="2">Lung</tissue>
    </source>
</reference>
<dbReference type="Proteomes" id="UP000585614">
    <property type="component" value="Unassembled WGS sequence"/>
</dbReference>
<evidence type="ECO:0000313" key="2">
    <source>
        <dbReference type="EMBL" id="KAF6327567.1"/>
    </source>
</evidence>